<dbReference type="Proteomes" id="UP000304880">
    <property type="component" value="Unassembled WGS sequence"/>
</dbReference>
<dbReference type="Pfam" id="PF05157">
    <property type="entry name" value="MshEN"/>
    <property type="match status" value="1"/>
</dbReference>
<gene>
    <name evidence="6" type="ORF">FHD67_08600</name>
</gene>
<feature type="transmembrane region" description="Helical" evidence="4">
    <location>
        <begin position="533"/>
        <end position="556"/>
    </location>
</feature>
<evidence type="ECO:0000256" key="1">
    <source>
        <dbReference type="ARBA" id="ARBA00006739"/>
    </source>
</evidence>
<evidence type="ECO:0000256" key="2">
    <source>
        <dbReference type="ARBA" id="ARBA00022676"/>
    </source>
</evidence>
<proteinExistence type="inferred from homology"/>
<evidence type="ECO:0000313" key="6">
    <source>
        <dbReference type="EMBL" id="TNH39755.1"/>
    </source>
</evidence>
<dbReference type="AlphaFoldDB" id="A0A5C4R752"/>
<keyword evidence="4" id="KW-0472">Membrane</keyword>
<dbReference type="GO" id="GO:0016757">
    <property type="term" value="F:glycosyltransferase activity"/>
    <property type="evidence" value="ECO:0007669"/>
    <property type="project" value="UniProtKB-KW"/>
</dbReference>
<dbReference type="PANTHER" id="PTHR43630">
    <property type="entry name" value="POLY-BETA-1,6-N-ACETYL-D-GLUCOSAMINE SYNTHASE"/>
    <property type="match status" value="1"/>
</dbReference>
<keyword evidence="3 6" id="KW-0808">Transferase</keyword>
<comment type="caution">
    <text evidence="6">The sequence shown here is derived from an EMBL/GenBank/DDBJ whole genome shotgun (WGS) entry which is preliminary data.</text>
</comment>
<dbReference type="SUPFAM" id="SSF160246">
    <property type="entry name" value="EspE N-terminal domain-like"/>
    <property type="match status" value="1"/>
</dbReference>
<keyword evidence="4" id="KW-1133">Transmembrane helix</keyword>
<evidence type="ECO:0000256" key="3">
    <source>
        <dbReference type="ARBA" id="ARBA00022679"/>
    </source>
</evidence>
<name>A0A5C4R752_9RHOB</name>
<comment type="similarity">
    <text evidence="1">Belongs to the glycosyltransferase 2 family.</text>
</comment>
<dbReference type="InterPro" id="IPR037257">
    <property type="entry name" value="T2SS_E_N_sf"/>
</dbReference>
<dbReference type="InterPro" id="IPR029044">
    <property type="entry name" value="Nucleotide-diphossugar_trans"/>
</dbReference>
<dbReference type="SUPFAM" id="SSF53448">
    <property type="entry name" value="Nucleotide-diphospho-sugar transferases"/>
    <property type="match status" value="1"/>
</dbReference>
<dbReference type="EMBL" id="VDDC01000013">
    <property type="protein sequence ID" value="TNH39755.1"/>
    <property type="molecule type" value="Genomic_DNA"/>
</dbReference>
<keyword evidence="4" id="KW-0812">Transmembrane</keyword>
<feature type="transmembrane region" description="Helical" evidence="4">
    <location>
        <begin position="200"/>
        <end position="219"/>
    </location>
</feature>
<keyword evidence="2" id="KW-0328">Glycosyltransferase</keyword>
<organism evidence="6 7">
    <name type="scientific">Paracoccus haeundaensis</name>
    <dbReference type="NCBI Taxonomy" id="225362"/>
    <lineage>
        <taxon>Bacteria</taxon>
        <taxon>Pseudomonadati</taxon>
        <taxon>Pseudomonadota</taxon>
        <taxon>Alphaproteobacteria</taxon>
        <taxon>Rhodobacterales</taxon>
        <taxon>Paracoccaceae</taxon>
        <taxon>Paracoccus</taxon>
    </lineage>
</organism>
<feature type="domain" description="Type II secretion system protein GspE N-terminal" evidence="5">
    <location>
        <begin position="93"/>
        <end position="162"/>
    </location>
</feature>
<dbReference type="Gene3D" id="3.90.550.10">
    <property type="entry name" value="Spore Coat Polysaccharide Biosynthesis Protein SpsA, Chain A"/>
    <property type="match status" value="1"/>
</dbReference>
<sequence>MAQPAPLPRPANLPDPATAGSAVLCGPTLAPRDRRSLGQILLEDGAVDPGDLLKATVIQQKLRLRLDQVLLAQGMVQPAALARALSRQWRTTAIDPDVTPADPRLIDDAGAGFCLTHGLLPWRRIGGVTWIATARPDDFAAVLPLLPRQFGQVRMLLCSADQAQGGVLNSRRTRLIREAETRVPAIESCRTQDQARTARLAIAALALTAAGLILVPTLIVGLLTFWAVLTLLTQSGLKLASFLAARRALREQDARALAIRQGHPVPPLMEAALPLISVMVPLFHEKDVAGKLVARLARLDYPRELTDILLVIEASDEITEAALDGVRLPYWIRVVRVPDGPIKTKPRALNYALNFCRGQIVGIWDAEDRPDPDQLHKVARRFHVAPADVACLQGALDYYNPRTNWLARCFTIEYASWFRILLPGVARLGLIVPLGGTTLFFRRHLLEQVGAWDAWNVTEDADLGVRLARRGYRTEIIETTTDEEANCRALPWVKQRSRWLKGYAMTWAVHMRDPAALYRDLGAWRFWGFQVQFLGALSQYLLAPILWSFWLLTFGLPHPLRAPLETGVGSWAIVGLFGLFVASEALSIFVSMRAVSGAKHRHLMPWVPTLHLYFPLGCLAGWKAIYEVVAKPFYWDKTAHGLFVEAADAPVIPLAPGMVSIPVLGQIGGRSLAEVAADLQSSAGQATAGQPNLVQIDAPAVEPDAMRYPQDRAASG</sequence>
<protein>
    <submittedName>
        <fullName evidence="6">Glycosyltransferase</fullName>
    </submittedName>
</protein>
<dbReference type="PANTHER" id="PTHR43630:SF1">
    <property type="entry name" value="POLY-BETA-1,6-N-ACETYL-D-GLUCOSAMINE SYNTHASE"/>
    <property type="match status" value="1"/>
</dbReference>
<feature type="transmembrane region" description="Helical" evidence="4">
    <location>
        <begin position="568"/>
        <end position="591"/>
    </location>
</feature>
<evidence type="ECO:0000256" key="4">
    <source>
        <dbReference type="SAM" id="Phobius"/>
    </source>
</evidence>
<evidence type="ECO:0000313" key="7">
    <source>
        <dbReference type="Proteomes" id="UP000304880"/>
    </source>
</evidence>
<dbReference type="RefSeq" id="WP_139598455.1">
    <property type="nucleotide sequence ID" value="NZ_VDDC01000013.1"/>
</dbReference>
<accession>A0A5C4R752</accession>
<feature type="transmembrane region" description="Helical" evidence="4">
    <location>
        <begin position="225"/>
        <end position="245"/>
    </location>
</feature>
<dbReference type="Pfam" id="PF13641">
    <property type="entry name" value="Glyco_tranf_2_3"/>
    <property type="match status" value="1"/>
</dbReference>
<evidence type="ECO:0000259" key="5">
    <source>
        <dbReference type="Pfam" id="PF05157"/>
    </source>
</evidence>
<reference evidence="6 7" key="1">
    <citation type="submission" date="2019-06" db="EMBL/GenBank/DDBJ databases">
        <authorList>
            <person name="Li J."/>
        </authorList>
    </citation>
    <scope>NUCLEOTIDE SEQUENCE [LARGE SCALE GENOMIC DNA]</scope>
    <source>
        <strain evidence="6 7">CGMCC 1.8012</strain>
    </source>
</reference>
<dbReference type="InterPro" id="IPR007831">
    <property type="entry name" value="T2SS_GspE_N"/>
</dbReference>
<keyword evidence="7" id="KW-1185">Reference proteome</keyword>